<sequence>MSARTSEKLMLSMPHCIFNGTNHNNGTCIAQVDRIFQAFSSTLALIVLVAVIIGIIFVSLTTFHFHKSKMKKRKIQKAQEEYERDNCSPKTIKGKPAIRQCIVVRSTHRDTGHQPTSTVPKCEEHTSSQGDPNDIPVRANDPENDTKQKEQGSDQLLETVALS</sequence>
<dbReference type="AlphaFoldDB" id="A0A3B3T4I3"/>
<reference evidence="9" key="2">
    <citation type="submission" date="2025-09" db="UniProtKB">
        <authorList>
            <consortium name="Ensembl"/>
        </authorList>
    </citation>
    <scope>IDENTIFICATION</scope>
</reference>
<feature type="compositionally biased region" description="Basic and acidic residues" evidence="7">
    <location>
        <begin position="140"/>
        <end position="152"/>
    </location>
</feature>
<dbReference type="InterPro" id="IPR037670">
    <property type="entry name" value="C11orf87"/>
</dbReference>
<evidence type="ECO:0000256" key="2">
    <source>
        <dbReference type="ARBA" id="ARBA00022692"/>
    </source>
</evidence>
<keyword evidence="3" id="KW-0732">Signal</keyword>
<evidence type="ECO:0000256" key="5">
    <source>
        <dbReference type="ARBA" id="ARBA00023136"/>
    </source>
</evidence>
<feature type="transmembrane region" description="Helical" evidence="8">
    <location>
        <begin position="43"/>
        <end position="65"/>
    </location>
</feature>
<keyword evidence="5 8" id="KW-0472">Membrane</keyword>
<dbReference type="GO" id="GO:0016020">
    <property type="term" value="C:membrane"/>
    <property type="evidence" value="ECO:0007669"/>
    <property type="project" value="UniProtKB-SubCell"/>
</dbReference>
<keyword evidence="2 8" id="KW-0812">Transmembrane</keyword>
<evidence type="ECO:0000256" key="7">
    <source>
        <dbReference type="SAM" id="MobiDB-lite"/>
    </source>
</evidence>
<protein>
    <submittedName>
        <fullName evidence="9">Chromosome 11 open reading frame 87</fullName>
    </submittedName>
</protein>
<proteinExistence type="predicted"/>
<evidence type="ECO:0000313" key="10">
    <source>
        <dbReference type="Proteomes" id="UP000261540"/>
    </source>
</evidence>
<evidence type="ECO:0000256" key="8">
    <source>
        <dbReference type="SAM" id="Phobius"/>
    </source>
</evidence>
<evidence type="ECO:0000313" key="9">
    <source>
        <dbReference type="Ensembl" id="ENSPKIP00000037575.1"/>
    </source>
</evidence>
<reference evidence="9" key="1">
    <citation type="submission" date="2025-08" db="UniProtKB">
        <authorList>
            <consortium name="Ensembl"/>
        </authorList>
    </citation>
    <scope>IDENTIFICATION</scope>
</reference>
<organism evidence="9 10">
    <name type="scientific">Paramormyrops kingsleyae</name>
    <dbReference type="NCBI Taxonomy" id="1676925"/>
    <lineage>
        <taxon>Eukaryota</taxon>
        <taxon>Metazoa</taxon>
        <taxon>Chordata</taxon>
        <taxon>Craniata</taxon>
        <taxon>Vertebrata</taxon>
        <taxon>Euteleostomi</taxon>
        <taxon>Actinopterygii</taxon>
        <taxon>Neopterygii</taxon>
        <taxon>Teleostei</taxon>
        <taxon>Osteoglossocephala</taxon>
        <taxon>Osteoglossomorpha</taxon>
        <taxon>Osteoglossiformes</taxon>
        <taxon>Mormyridae</taxon>
        <taxon>Paramormyrops</taxon>
    </lineage>
</organism>
<keyword evidence="10" id="KW-1185">Reference proteome</keyword>
<evidence type="ECO:0000256" key="6">
    <source>
        <dbReference type="ARBA" id="ARBA00023180"/>
    </source>
</evidence>
<dbReference type="PANTHER" id="PTHR31870">
    <property type="entry name" value="SI:DKEY-183I3.9-RELATED"/>
    <property type="match status" value="1"/>
</dbReference>
<evidence type="ECO:0000256" key="3">
    <source>
        <dbReference type="ARBA" id="ARBA00022729"/>
    </source>
</evidence>
<feature type="region of interest" description="Disordered" evidence="7">
    <location>
        <begin position="104"/>
        <end position="163"/>
    </location>
</feature>
<name>A0A3B3T4I3_9TELE</name>
<keyword evidence="6" id="KW-0325">Glycoprotein</keyword>
<keyword evidence="4 8" id="KW-1133">Transmembrane helix</keyword>
<accession>A0A3B3T4I3</accession>
<comment type="subcellular location">
    <subcellularLocation>
        <location evidence="1">Membrane</location>
        <topology evidence="1">Single-pass type I membrane protein</topology>
    </subcellularLocation>
</comment>
<evidence type="ECO:0000256" key="1">
    <source>
        <dbReference type="ARBA" id="ARBA00004479"/>
    </source>
</evidence>
<evidence type="ECO:0000256" key="4">
    <source>
        <dbReference type="ARBA" id="ARBA00022989"/>
    </source>
</evidence>
<dbReference type="GeneTree" id="ENSGT00390000012905"/>
<dbReference type="Proteomes" id="UP000261540">
    <property type="component" value="Unplaced"/>
</dbReference>
<dbReference type="Ensembl" id="ENSPKIT00000018547.1">
    <property type="protein sequence ID" value="ENSPKIP00000037575.1"/>
    <property type="gene ID" value="ENSPKIG00000015706.1"/>
</dbReference>
<dbReference type="PANTHER" id="PTHR31870:SF2">
    <property type="entry name" value="CHROMOSOME 11 OPEN READING FRAME 87"/>
    <property type="match status" value="1"/>
</dbReference>